<dbReference type="InterPro" id="IPR051678">
    <property type="entry name" value="AGP_Transferase"/>
</dbReference>
<dbReference type="PANTHER" id="PTHR21310">
    <property type="entry name" value="AMINOGLYCOSIDE PHOSPHOTRANSFERASE-RELATED-RELATED"/>
    <property type="match status" value="1"/>
</dbReference>
<dbReference type="Proteomes" id="UP000295764">
    <property type="component" value="Unassembled WGS sequence"/>
</dbReference>
<dbReference type="SUPFAM" id="SSF56112">
    <property type="entry name" value="Protein kinase-like (PK-like)"/>
    <property type="match status" value="1"/>
</dbReference>
<dbReference type="Pfam" id="PF01636">
    <property type="entry name" value="APH"/>
    <property type="match status" value="1"/>
</dbReference>
<feature type="domain" description="Aminoglycoside phosphotransferase" evidence="1">
    <location>
        <begin position="39"/>
        <end position="243"/>
    </location>
</feature>
<keyword evidence="2" id="KW-0418">Kinase</keyword>
<evidence type="ECO:0000259" key="1">
    <source>
        <dbReference type="Pfam" id="PF01636"/>
    </source>
</evidence>
<comment type="caution">
    <text evidence="2">The sequence shown here is derived from an EMBL/GenBank/DDBJ whole genome shotgun (WGS) entry which is preliminary data.</text>
</comment>
<dbReference type="EMBL" id="SNVW01000013">
    <property type="protein sequence ID" value="TDN42286.1"/>
    <property type="molecule type" value="Genomic_DNA"/>
</dbReference>
<keyword evidence="2" id="KW-0808">Transferase</keyword>
<dbReference type="InterPro" id="IPR002575">
    <property type="entry name" value="Aminoglycoside_PTrfase"/>
</dbReference>
<evidence type="ECO:0000313" key="3">
    <source>
        <dbReference type="Proteomes" id="UP000295764"/>
    </source>
</evidence>
<dbReference type="AlphaFoldDB" id="A0A4R6DCN0"/>
<protein>
    <submittedName>
        <fullName evidence="2">Aminoglycoside phosphotransferase (APT) family kinase protein</fullName>
    </submittedName>
</protein>
<evidence type="ECO:0000313" key="2">
    <source>
        <dbReference type="EMBL" id="TDN42286.1"/>
    </source>
</evidence>
<reference evidence="2 3" key="1">
    <citation type="submission" date="2019-03" db="EMBL/GenBank/DDBJ databases">
        <title>Genomic analyses of the natural microbiome of Caenorhabditis elegans.</title>
        <authorList>
            <person name="Samuel B."/>
        </authorList>
    </citation>
    <scope>NUCLEOTIDE SEQUENCE [LARGE SCALE GENOMIC DNA]</scope>
    <source>
        <strain evidence="2 3">JUb65</strain>
    </source>
</reference>
<dbReference type="Gene3D" id="3.90.1200.10">
    <property type="match status" value="1"/>
</dbReference>
<accession>A0A4R6DCN0</accession>
<gene>
    <name evidence="2" type="ORF">EDF64_11363</name>
</gene>
<dbReference type="InterPro" id="IPR011009">
    <property type="entry name" value="Kinase-like_dom_sf"/>
</dbReference>
<dbReference type="GO" id="GO:0016301">
    <property type="term" value="F:kinase activity"/>
    <property type="evidence" value="ECO:0007669"/>
    <property type="project" value="UniProtKB-KW"/>
</dbReference>
<sequence>MLPGAAAVDVSVSGSLAAVLAAAGLPSDGHYEVKGGWVSRAWVGSSYVVRVGDAAAASAYEHEASVVALLAGTDVPHARHIAHGTSAEGSWYVSSRLPGRTLHDTWPTASVAERRSIIHTLGDALRALHRVPAPAGLMPPWLRGALEGGSWPAYHPSVVGAAMSLVEDAATAGLSSPSLASWVSSHLPLFDADPHVLVHGDLHGSNIMVDDGKVTGLIDFAEAVAQPADVELDTILRWCSRPEEFPPTPSSRGLDAASLAPVAGWLEEAYPELFARPSLSARLAFYDLWVELAIFGHHPDAAVRAVAEGRIRQTISGPVPAG</sequence>
<proteinExistence type="predicted"/>
<organism evidence="2 3">
    <name type="scientific">Curtobacterium flaccumfaciens</name>
    <dbReference type="NCBI Taxonomy" id="2035"/>
    <lineage>
        <taxon>Bacteria</taxon>
        <taxon>Bacillati</taxon>
        <taxon>Actinomycetota</taxon>
        <taxon>Actinomycetes</taxon>
        <taxon>Micrococcales</taxon>
        <taxon>Microbacteriaceae</taxon>
        <taxon>Curtobacterium</taxon>
    </lineage>
</organism>
<name>A0A4R6DCN0_9MICO</name>